<dbReference type="RefSeq" id="XP_011118242.1">
    <property type="nucleotide sequence ID" value="XM_011119940.1"/>
</dbReference>
<dbReference type="EMBL" id="ADOT01000015">
    <property type="protein sequence ID" value="EGX53090.1"/>
    <property type="molecule type" value="Genomic_DNA"/>
</dbReference>
<dbReference type="GeneID" id="22889511"/>
<feature type="region of interest" description="Disordered" evidence="1">
    <location>
        <begin position="1"/>
        <end position="59"/>
    </location>
</feature>
<reference evidence="2 3" key="1">
    <citation type="journal article" date="2011" name="PLoS Pathog.">
        <title>Genomic and proteomic analyses of the fungus Arthrobotrys oligospora provide insights into nematode-trap formation.</title>
        <authorList>
            <person name="Yang J."/>
            <person name="Wang L."/>
            <person name="Ji X."/>
            <person name="Feng Y."/>
            <person name="Li X."/>
            <person name="Zou C."/>
            <person name="Xu J."/>
            <person name="Ren Y."/>
            <person name="Mi Q."/>
            <person name="Wu J."/>
            <person name="Liu S."/>
            <person name="Liu Y."/>
            <person name="Huang X."/>
            <person name="Wang H."/>
            <person name="Niu X."/>
            <person name="Li J."/>
            <person name="Liang L."/>
            <person name="Luo Y."/>
            <person name="Ji K."/>
            <person name="Zhou W."/>
            <person name="Yu Z."/>
            <person name="Li G."/>
            <person name="Liu Y."/>
            <person name="Li L."/>
            <person name="Qiao M."/>
            <person name="Feng L."/>
            <person name="Zhang K.-Q."/>
        </authorList>
    </citation>
    <scope>NUCLEOTIDE SEQUENCE [LARGE SCALE GENOMIC DNA]</scope>
    <source>
        <strain evidence="3">ATCC 24927 / CBS 115.81 / DSM 1491</strain>
    </source>
</reference>
<proteinExistence type="predicted"/>
<name>G1X180_ARTOA</name>
<dbReference type="PANTHER" id="PTHR42037:SF1">
    <property type="match status" value="1"/>
</dbReference>
<accession>G1X180</accession>
<dbReference type="STRING" id="756982.G1X180"/>
<dbReference type="HOGENOM" id="CLU_027514_1_0_1"/>
<dbReference type="InterPro" id="IPR027796">
    <property type="entry name" value="OTT_1508_deam-like"/>
</dbReference>
<dbReference type="Pfam" id="PF14441">
    <property type="entry name" value="OTT_1508_deam"/>
    <property type="match status" value="1"/>
</dbReference>
<keyword evidence="3" id="KW-1185">Reference proteome</keyword>
<organism evidence="2 3">
    <name type="scientific">Arthrobotrys oligospora (strain ATCC 24927 / CBS 115.81 / DSM 1491)</name>
    <name type="common">Nematode-trapping fungus</name>
    <name type="synonym">Didymozoophaga oligospora</name>
    <dbReference type="NCBI Taxonomy" id="756982"/>
    <lineage>
        <taxon>Eukaryota</taxon>
        <taxon>Fungi</taxon>
        <taxon>Dikarya</taxon>
        <taxon>Ascomycota</taxon>
        <taxon>Pezizomycotina</taxon>
        <taxon>Orbiliomycetes</taxon>
        <taxon>Orbiliales</taxon>
        <taxon>Orbiliaceae</taxon>
        <taxon>Orbilia</taxon>
        <taxon>Orbilia oligospora</taxon>
    </lineage>
</organism>
<evidence type="ECO:0000313" key="3">
    <source>
        <dbReference type="Proteomes" id="UP000008784"/>
    </source>
</evidence>
<gene>
    <name evidence="2" type="ORF">AOL_s00007g39</name>
</gene>
<evidence type="ECO:0000313" key="2">
    <source>
        <dbReference type="EMBL" id="EGX53090.1"/>
    </source>
</evidence>
<dbReference type="OMA" id="YWVAANT"/>
<dbReference type="eggNOG" id="ENOG502SKGQ">
    <property type="taxonomic scope" value="Eukaryota"/>
</dbReference>
<dbReference type="AlphaFoldDB" id="G1X180"/>
<evidence type="ECO:0000256" key="1">
    <source>
        <dbReference type="SAM" id="MobiDB-lite"/>
    </source>
</evidence>
<dbReference type="Proteomes" id="UP000008784">
    <property type="component" value="Unassembled WGS sequence"/>
</dbReference>
<dbReference type="OrthoDB" id="3251507at2759"/>
<dbReference type="PANTHER" id="PTHR42037">
    <property type="match status" value="1"/>
</dbReference>
<sequence length="584" mass="65524">MGKRKKKSQNILPQTQVGFPHPQVKPASPPVSPTGTQLQPQKKRKGSKSSSPCDTCEPQVSPKLWKRFYEPLVLLSAYGKSQGPHFKSTGDETFCSDDNRDLKKQFLDQLAYVCDYETGGDTVTAIAVEDGPELKYWVAANTDKSSTILPYISGILASLETVFEAPEEHILAVQAQITDRVIQFCSDRLRLYKLRLRSAALGCIKKLQSELTEGKVTYPADSNSVIQTLIAALDAKAVEVWLTSICDQTIELKTLSELCYNARSSTMLAGITRRVEETKQRQNSSHGGKYSKVRHLVGRLGSHIKAVDVLVRVGRHYPRLFQNASVQFETANKKFTPPPYRPKALINDIIKRMVGPDSSLCEYFQTEIGSLDKKFELRLQELIKETYKSPTFKLIVHAEIIIHDLFSRKKLQFLDQVRYIGVSKPSCFLCYRYLQAHPMRVQTSGCSNNLYLQWQPPYIEDESLTLVTEQRDVLNKMNGEIRKFVLDTIVPEYRGHKSHPDSTTGIGTILSIHDTVSKSRTKKVYAQMPPSKLVSGINAFPEKHFDLQSIDTVAELSDTDGGVLLEPQGHYVDSSDDGGVSLFA</sequence>
<comment type="caution">
    <text evidence="2">The sequence shown here is derived from an EMBL/GenBank/DDBJ whole genome shotgun (WGS) entry which is preliminary data.</text>
</comment>
<dbReference type="InParanoid" id="G1X180"/>
<protein>
    <submittedName>
        <fullName evidence="2">Uncharacterized protein</fullName>
    </submittedName>
</protein>